<keyword evidence="2" id="KW-0732">Signal</keyword>
<name>A0ABT7NEV6_9BURK</name>
<comment type="caution">
    <text evidence="3">The sequence shown here is derived from an EMBL/GenBank/DDBJ whole genome shotgun (WGS) entry which is preliminary data.</text>
</comment>
<evidence type="ECO:0000256" key="1">
    <source>
        <dbReference type="SAM" id="MobiDB-lite"/>
    </source>
</evidence>
<evidence type="ECO:0000313" key="4">
    <source>
        <dbReference type="Proteomes" id="UP001174908"/>
    </source>
</evidence>
<reference evidence="3" key="1">
    <citation type="submission" date="2023-06" db="EMBL/GenBank/DDBJ databases">
        <authorList>
            <person name="Jiang Y."/>
            <person name="Liu Q."/>
        </authorList>
    </citation>
    <scope>NUCLEOTIDE SEQUENCE</scope>
    <source>
        <strain evidence="3">CGMCC 1.12089</strain>
    </source>
</reference>
<organism evidence="3 4">
    <name type="scientific">Variovorax dokdonensis</name>
    <dbReference type="NCBI Taxonomy" id="344883"/>
    <lineage>
        <taxon>Bacteria</taxon>
        <taxon>Pseudomonadati</taxon>
        <taxon>Pseudomonadota</taxon>
        <taxon>Betaproteobacteria</taxon>
        <taxon>Burkholderiales</taxon>
        <taxon>Comamonadaceae</taxon>
        <taxon>Variovorax</taxon>
    </lineage>
</organism>
<dbReference type="Proteomes" id="UP001174908">
    <property type="component" value="Unassembled WGS sequence"/>
</dbReference>
<feature type="chain" id="PRO_5046863284" evidence="2">
    <location>
        <begin position="31"/>
        <end position="130"/>
    </location>
</feature>
<feature type="signal peptide" evidence="2">
    <location>
        <begin position="1"/>
        <end position="30"/>
    </location>
</feature>
<dbReference type="EMBL" id="JASZYV010000003">
    <property type="protein sequence ID" value="MDM0046467.1"/>
    <property type="molecule type" value="Genomic_DNA"/>
</dbReference>
<sequence length="130" mass="13964">MLLLTKQRLRGANLVLALLTSVGVHVSAQAAGDLMFLKNSPATKFTQADFQMLSKSIDQALAGPADGPAQTWKNDTTGASGTVTPQSGQDSAGAQECRRLKIANSYKMMKDEGIYTFCRTGSKGKWKLRP</sequence>
<accession>A0ABT7NEV6</accession>
<gene>
    <name evidence="3" type="ORF">QTH91_18395</name>
</gene>
<keyword evidence="4" id="KW-1185">Reference proteome</keyword>
<dbReference type="RefSeq" id="WP_286661533.1">
    <property type="nucleotide sequence ID" value="NZ_JASZYV010000003.1"/>
</dbReference>
<proteinExistence type="predicted"/>
<feature type="region of interest" description="Disordered" evidence="1">
    <location>
        <begin position="62"/>
        <end position="95"/>
    </location>
</feature>
<evidence type="ECO:0000313" key="3">
    <source>
        <dbReference type="EMBL" id="MDM0046467.1"/>
    </source>
</evidence>
<feature type="compositionally biased region" description="Polar residues" evidence="1">
    <location>
        <begin position="71"/>
        <end position="92"/>
    </location>
</feature>
<protein>
    <submittedName>
        <fullName evidence="3">RT0821/Lpp0805 family surface protein</fullName>
    </submittedName>
</protein>
<evidence type="ECO:0000256" key="2">
    <source>
        <dbReference type="SAM" id="SignalP"/>
    </source>
</evidence>